<evidence type="ECO:0000313" key="2">
    <source>
        <dbReference type="Proteomes" id="UP001172386"/>
    </source>
</evidence>
<proteinExistence type="predicted"/>
<name>A0ACC3A4R0_9EURO</name>
<dbReference type="EMBL" id="JAPDRQ010000107">
    <property type="protein sequence ID" value="KAJ9655020.1"/>
    <property type="molecule type" value="Genomic_DNA"/>
</dbReference>
<accession>A0ACC3A4R0</accession>
<keyword evidence="2" id="KW-1185">Reference proteome</keyword>
<dbReference type="Proteomes" id="UP001172386">
    <property type="component" value="Unassembled WGS sequence"/>
</dbReference>
<comment type="caution">
    <text evidence="1">The sequence shown here is derived from an EMBL/GenBank/DDBJ whole genome shotgun (WGS) entry which is preliminary data.</text>
</comment>
<gene>
    <name evidence="1" type="ORF">H2198_006065</name>
</gene>
<reference evidence="1" key="1">
    <citation type="submission" date="2022-10" db="EMBL/GenBank/DDBJ databases">
        <title>Culturing micro-colonial fungi from biological soil crusts in the Mojave desert and describing Neophaeococcomyces mojavensis, and introducing the new genera and species Taxawa tesnikishii.</title>
        <authorList>
            <person name="Kurbessoian T."/>
            <person name="Stajich J.E."/>
        </authorList>
    </citation>
    <scope>NUCLEOTIDE SEQUENCE</scope>
    <source>
        <strain evidence="1">JES_112</strain>
    </source>
</reference>
<protein>
    <submittedName>
        <fullName evidence="1">Uncharacterized protein</fullName>
    </submittedName>
</protein>
<sequence length="108" mass="11573">MATSHNPKSPKLDTLDALSTTTHKSGVPLNTPSPPNTAGSAMLERFLYHLSKTDDLALGPGYDASALSAQENEPVTAREKVDVAGLDEFMEHNTCPDMLAKCKEDMNA</sequence>
<evidence type="ECO:0000313" key="1">
    <source>
        <dbReference type="EMBL" id="KAJ9655020.1"/>
    </source>
</evidence>
<organism evidence="1 2">
    <name type="scientific">Neophaeococcomyces mojaviensis</name>
    <dbReference type="NCBI Taxonomy" id="3383035"/>
    <lineage>
        <taxon>Eukaryota</taxon>
        <taxon>Fungi</taxon>
        <taxon>Dikarya</taxon>
        <taxon>Ascomycota</taxon>
        <taxon>Pezizomycotina</taxon>
        <taxon>Eurotiomycetes</taxon>
        <taxon>Chaetothyriomycetidae</taxon>
        <taxon>Chaetothyriales</taxon>
        <taxon>Chaetothyriales incertae sedis</taxon>
        <taxon>Neophaeococcomyces</taxon>
    </lineage>
</organism>